<sequence length="358" mass="39718">MLICSRPSFIVSGGGVLYVLVENGEPRVEEGGGRLQKTVEEVIWCWLQFQTKHILIGRFIHLREMASAIARSTLRKAVRGGARVNPASTRSFSAGASAEEEAREAAKWEKITYVGIAACSILAFVNLSKGHPHFEEPPAYPYLHIRNKEFPWEYNSDLYTPPAELVSPVEGLYFPPPQPPANPVKQRMKRMYRNVALDEGERNSGSGKSKLSSSETESSDQKGGKDERKRCNTEKRRGRSKSSEPMRILSTDLDPLAEPTSSPVSPSTERRQRDQSVDNLDKPGSHFMKTSFTVIDDSSSGGESPLKQIPLPPPLPPFKMPDWKFAVEGDFVRLQSTLSTSHQSVIVTVVHLIGDGED</sequence>
<dbReference type="GO" id="GO:0030234">
    <property type="term" value="F:enzyme regulator activity"/>
    <property type="evidence" value="ECO:0007669"/>
    <property type="project" value="TreeGrafter"/>
</dbReference>
<accession>A0A5N6Q3X4</accession>
<evidence type="ECO:0000256" key="3">
    <source>
        <dbReference type="ARBA" id="ARBA00022946"/>
    </source>
</evidence>
<protein>
    <submittedName>
        <fullName evidence="7">Uncharacterized protein</fullName>
    </submittedName>
</protein>
<feature type="compositionally biased region" description="Low complexity" evidence="6">
    <location>
        <begin position="204"/>
        <end position="216"/>
    </location>
</feature>
<dbReference type="OrthoDB" id="5947505at2759"/>
<dbReference type="EMBL" id="SZYD01000001">
    <property type="protein sequence ID" value="KAD7479355.1"/>
    <property type="molecule type" value="Genomic_DNA"/>
</dbReference>
<dbReference type="FunFam" id="4.10.95.10:FF:000002">
    <property type="entry name" value="Cytochrome c oxidase subunit Via"/>
    <property type="match status" value="1"/>
</dbReference>
<evidence type="ECO:0000313" key="8">
    <source>
        <dbReference type="Proteomes" id="UP000326396"/>
    </source>
</evidence>
<evidence type="ECO:0000313" key="7">
    <source>
        <dbReference type="EMBL" id="KAD7479355.1"/>
    </source>
</evidence>
<dbReference type="SUPFAM" id="SSF81411">
    <property type="entry name" value="Mitochondrial cytochrome c oxidase subunit VIa"/>
    <property type="match status" value="1"/>
</dbReference>
<dbReference type="InterPro" id="IPR036418">
    <property type="entry name" value="Cyt_c_oxidase_su6a_sf"/>
</dbReference>
<keyword evidence="4" id="KW-0496">Mitochondrion</keyword>
<dbReference type="AlphaFoldDB" id="A0A5N6Q3X4"/>
<dbReference type="Gene3D" id="4.10.95.10">
    <property type="entry name" value="Cytochrome c oxidase, subunit VIa"/>
    <property type="match status" value="1"/>
</dbReference>
<keyword evidence="2" id="KW-0999">Mitochondrion inner membrane</keyword>
<keyword evidence="5" id="KW-0472">Membrane</keyword>
<dbReference type="InterPro" id="IPR001349">
    <property type="entry name" value="Cyt_c_oxidase_su6a"/>
</dbReference>
<feature type="compositionally biased region" description="Basic and acidic residues" evidence="6">
    <location>
        <begin position="268"/>
        <end position="284"/>
    </location>
</feature>
<evidence type="ECO:0000256" key="6">
    <source>
        <dbReference type="SAM" id="MobiDB-lite"/>
    </source>
</evidence>
<gene>
    <name evidence="7" type="ORF">E3N88_02491</name>
</gene>
<dbReference type="PANTHER" id="PTHR11504:SF14">
    <property type="entry name" value="CYTOCHROME-C OXIDASE"/>
    <property type="match status" value="1"/>
</dbReference>
<dbReference type="PANTHER" id="PTHR11504">
    <property type="entry name" value="CYTOCHROME C OXIDASE POLYPEPTIDE VIA"/>
    <property type="match status" value="1"/>
</dbReference>
<dbReference type="GO" id="GO:0005743">
    <property type="term" value="C:mitochondrial inner membrane"/>
    <property type="evidence" value="ECO:0007669"/>
    <property type="project" value="UniProtKB-SubCell"/>
</dbReference>
<organism evidence="7 8">
    <name type="scientific">Mikania micrantha</name>
    <name type="common">bitter vine</name>
    <dbReference type="NCBI Taxonomy" id="192012"/>
    <lineage>
        <taxon>Eukaryota</taxon>
        <taxon>Viridiplantae</taxon>
        <taxon>Streptophyta</taxon>
        <taxon>Embryophyta</taxon>
        <taxon>Tracheophyta</taxon>
        <taxon>Spermatophyta</taxon>
        <taxon>Magnoliopsida</taxon>
        <taxon>eudicotyledons</taxon>
        <taxon>Gunneridae</taxon>
        <taxon>Pentapetalae</taxon>
        <taxon>asterids</taxon>
        <taxon>campanulids</taxon>
        <taxon>Asterales</taxon>
        <taxon>Asteraceae</taxon>
        <taxon>Asteroideae</taxon>
        <taxon>Heliantheae alliance</taxon>
        <taxon>Eupatorieae</taxon>
        <taxon>Mikania</taxon>
    </lineage>
</organism>
<dbReference type="Proteomes" id="UP000326396">
    <property type="component" value="Linkage Group LG1"/>
</dbReference>
<keyword evidence="8" id="KW-1185">Reference proteome</keyword>
<feature type="compositionally biased region" description="Basic and acidic residues" evidence="6">
    <location>
        <begin position="219"/>
        <end position="235"/>
    </location>
</feature>
<evidence type="ECO:0000256" key="1">
    <source>
        <dbReference type="ARBA" id="ARBA00004273"/>
    </source>
</evidence>
<evidence type="ECO:0000256" key="2">
    <source>
        <dbReference type="ARBA" id="ARBA00022792"/>
    </source>
</evidence>
<comment type="subcellular location">
    <subcellularLocation>
        <location evidence="1">Mitochondrion inner membrane</location>
    </subcellularLocation>
</comment>
<reference evidence="7 8" key="1">
    <citation type="submission" date="2019-05" db="EMBL/GenBank/DDBJ databases">
        <title>Mikania micrantha, genome provides insights into the molecular mechanism of rapid growth.</title>
        <authorList>
            <person name="Liu B."/>
        </authorList>
    </citation>
    <scope>NUCLEOTIDE SEQUENCE [LARGE SCALE GENOMIC DNA]</scope>
    <source>
        <strain evidence="7">NLD-2019</strain>
        <tissue evidence="7">Leaf</tissue>
    </source>
</reference>
<dbReference type="GO" id="GO:0006123">
    <property type="term" value="P:mitochondrial electron transport, cytochrome c to oxygen"/>
    <property type="evidence" value="ECO:0007669"/>
    <property type="project" value="TreeGrafter"/>
</dbReference>
<comment type="caution">
    <text evidence="7">The sequence shown here is derived from an EMBL/GenBank/DDBJ whole genome shotgun (WGS) entry which is preliminary data.</text>
</comment>
<name>A0A5N6Q3X4_9ASTR</name>
<evidence type="ECO:0000256" key="5">
    <source>
        <dbReference type="ARBA" id="ARBA00023136"/>
    </source>
</evidence>
<proteinExistence type="predicted"/>
<feature type="region of interest" description="Disordered" evidence="6">
    <location>
        <begin position="196"/>
        <end position="287"/>
    </location>
</feature>
<evidence type="ECO:0000256" key="4">
    <source>
        <dbReference type="ARBA" id="ARBA00023128"/>
    </source>
</evidence>
<keyword evidence="3" id="KW-0809">Transit peptide</keyword>